<keyword evidence="2" id="KW-1185">Reference proteome</keyword>
<name>A0A284RD82_ARMOS</name>
<evidence type="ECO:0000313" key="1">
    <source>
        <dbReference type="EMBL" id="SJL06709.1"/>
    </source>
</evidence>
<dbReference type="AlphaFoldDB" id="A0A284RD82"/>
<organism evidence="1 2">
    <name type="scientific">Armillaria ostoyae</name>
    <name type="common">Armillaria root rot fungus</name>
    <dbReference type="NCBI Taxonomy" id="47428"/>
    <lineage>
        <taxon>Eukaryota</taxon>
        <taxon>Fungi</taxon>
        <taxon>Dikarya</taxon>
        <taxon>Basidiomycota</taxon>
        <taxon>Agaricomycotina</taxon>
        <taxon>Agaricomycetes</taxon>
        <taxon>Agaricomycetidae</taxon>
        <taxon>Agaricales</taxon>
        <taxon>Marasmiineae</taxon>
        <taxon>Physalacriaceae</taxon>
        <taxon>Armillaria</taxon>
    </lineage>
</organism>
<dbReference type="EMBL" id="FUEG01000007">
    <property type="protein sequence ID" value="SJL06709.1"/>
    <property type="molecule type" value="Genomic_DNA"/>
</dbReference>
<proteinExistence type="predicted"/>
<accession>A0A284RD82</accession>
<sequence length="184" mass="20371">MGSMFLESLMCDFWISWDLHSYEVLVAAKIIHKGHLYPTAFTSELSLLVKCLVNANMQFAFEFYNKERRSLALKSPADSMGLGVSTTLVFWACHDVLIKGAVEGSPMQQSLIAMISLGVRNLTSCVTPIGEQPECFGGFADIWKAQLTFSNAKMTVAVKYLQLCVTEVTKVHTYSDTARGILTV</sequence>
<dbReference type="OrthoDB" id="346907at2759"/>
<evidence type="ECO:0000313" key="2">
    <source>
        <dbReference type="Proteomes" id="UP000219338"/>
    </source>
</evidence>
<protein>
    <submittedName>
        <fullName evidence="1">Uncharacterized protein</fullName>
    </submittedName>
</protein>
<reference evidence="2" key="1">
    <citation type="journal article" date="2017" name="Nat. Ecol. Evol.">
        <title>Genome expansion and lineage-specific genetic innovations in the forest pathogenic fungi Armillaria.</title>
        <authorList>
            <person name="Sipos G."/>
            <person name="Prasanna A.N."/>
            <person name="Walter M.C."/>
            <person name="O'Connor E."/>
            <person name="Balint B."/>
            <person name="Krizsan K."/>
            <person name="Kiss B."/>
            <person name="Hess J."/>
            <person name="Varga T."/>
            <person name="Slot J."/>
            <person name="Riley R."/>
            <person name="Boka B."/>
            <person name="Rigling D."/>
            <person name="Barry K."/>
            <person name="Lee J."/>
            <person name="Mihaltcheva S."/>
            <person name="LaButti K."/>
            <person name="Lipzen A."/>
            <person name="Waldron R."/>
            <person name="Moloney N.M."/>
            <person name="Sperisen C."/>
            <person name="Kredics L."/>
            <person name="Vagvoelgyi C."/>
            <person name="Patrignani A."/>
            <person name="Fitzpatrick D."/>
            <person name="Nagy I."/>
            <person name="Doyle S."/>
            <person name="Anderson J.B."/>
            <person name="Grigoriev I.V."/>
            <person name="Gueldener U."/>
            <person name="Muensterkoetter M."/>
            <person name="Nagy L.G."/>
        </authorList>
    </citation>
    <scope>NUCLEOTIDE SEQUENCE [LARGE SCALE GENOMIC DNA]</scope>
    <source>
        <strain evidence="2">C18/9</strain>
    </source>
</reference>
<dbReference type="Proteomes" id="UP000219338">
    <property type="component" value="Unassembled WGS sequence"/>
</dbReference>
<gene>
    <name evidence="1" type="ORF">ARMOST_10051</name>
</gene>